<dbReference type="EMBL" id="LIHL02000003">
    <property type="protein sequence ID" value="KAF5476058.1"/>
    <property type="molecule type" value="Genomic_DNA"/>
</dbReference>
<dbReference type="Pfam" id="PF00078">
    <property type="entry name" value="RVT_1"/>
    <property type="match status" value="1"/>
</dbReference>
<comment type="caution">
    <text evidence="9">The sequence shown here is derived from an EMBL/GenBank/DDBJ whole genome shotgun (WGS) entry which is preliminary data.</text>
</comment>
<keyword evidence="3" id="KW-0540">Nuclease</keyword>
<feature type="domain" description="Reverse transcriptase RNase H-like" evidence="8">
    <location>
        <begin position="185"/>
        <end position="272"/>
    </location>
</feature>
<keyword evidence="2" id="KW-0548">Nucleotidyltransferase</keyword>
<keyword evidence="1" id="KW-0808">Transferase</keyword>
<evidence type="ECO:0000256" key="2">
    <source>
        <dbReference type="ARBA" id="ARBA00022695"/>
    </source>
</evidence>
<dbReference type="InterPro" id="IPR012337">
    <property type="entry name" value="RNaseH-like_sf"/>
</dbReference>
<dbReference type="InterPro" id="IPR043502">
    <property type="entry name" value="DNA/RNA_pol_sf"/>
</dbReference>
<dbReference type="SUPFAM" id="SSF53098">
    <property type="entry name" value="Ribonuclease H-like"/>
    <property type="match status" value="1"/>
</dbReference>
<gene>
    <name evidence="9" type="ORF">F2P56_007801</name>
</gene>
<evidence type="ECO:0000256" key="3">
    <source>
        <dbReference type="ARBA" id="ARBA00022722"/>
    </source>
</evidence>
<protein>
    <recommendedName>
        <fullName evidence="11">RNase H type-1 domain-containing protein</fullName>
    </recommendedName>
</protein>
<dbReference type="InterPro" id="IPR043128">
    <property type="entry name" value="Rev_trsase/Diguanyl_cyclase"/>
</dbReference>
<dbReference type="InterPro" id="IPR041373">
    <property type="entry name" value="RT_RNaseH"/>
</dbReference>
<dbReference type="Pfam" id="PF17917">
    <property type="entry name" value="RT_RNaseH"/>
    <property type="match status" value="1"/>
</dbReference>
<evidence type="ECO:0000259" key="8">
    <source>
        <dbReference type="Pfam" id="PF17917"/>
    </source>
</evidence>
<dbReference type="AlphaFoldDB" id="A0A834D4R2"/>
<evidence type="ECO:0008006" key="11">
    <source>
        <dbReference type="Google" id="ProtNLM"/>
    </source>
</evidence>
<keyword evidence="4" id="KW-0255">Endonuclease</keyword>
<dbReference type="InterPro" id="IPR000477">
    <property type="entry name" value="RT_dom"/>
</dbReference>
<feature type="domain" description="Reverse transcriptase" evidence="7">
    <location>
        <begin position="31"/>
        <end position="133"/>
    </location>
</feature>
<evidence type="ECO:0000259" key="7">
    <source>
        <dbReference type="Pfam" id="PF00078"/>
    </source>
</evidence>
<reference evidence="9" key="1">
    <citation type="submission" date="2015-10" db="EMBL/GenBank/DDBJ databases">
        <authorList>
            <person name="Martinez-Garcia P.J."/>
            <person name="Crepeau M.W."/>
            <person name="Puiu D."/>
            <person name="Gonzalez-Ibeas D."/>
            <person name="Whalen J."/>
            <person name="Stevens K."/>
            <person name="Paul R."/>
            <person name="Butterfield T."/>
            <person name="Britton M."/>
            <person name="Reagan R."/>
            <person name="Chakraborty S."/>
            <person name="Walawage S.L."/>
            <person name="Vasquez-Gross H.A."/>
            <person name="Cardeno C."/>
            <person name="Famula R."/>
            <person name="Pratt K."/>
            <person name="Kuruganti S."/>
            <person name="Aradhya M.K."/>
            <person name="Leslie C.A."/>
            <person name="Dandekar A.M."/>
            <person name="Salzberg S.L."/>
            <person name="Wegrzyn J.L."/>
            <person name="Langley C.H."/>
            <person name="Neale D.B."/>
        </authorList>
    </citation>
    <scope>NUCLEOTIDE SEQUENCE</scope>
    <source>
        <tissue evidence="9">Leaves</tissue>
    </source>
</reference>
<sequence>MTLLTLKTPSSPCSWAFQGFSSGAFRYNSCSGYNQIRMKEADQEKIAFITDRELYCYKVMSFGLKNVGATYQRLVNKMFKDQIERNKEVSVDDLLVKSMEFDQHVEDLREAFHVLCRYQMKLNPTKCAFGVQLENFLSFMVLERGIEANPEKIRAIMEMKSPTNFNKSHQAIGAIIAILSLTLDAVSAALIREEGKEQKLVYYVSRALRGADARYQKVGLVAFVVVVVARRFWPYFQAHPIKGITSSPLHKVLQKLDISGWLVKWSIELSEYDISYIPKSVVKGQILTDFVAKFSNFREEIHKPPEKNLRQVYVDGSACRAGGGVDAHVVTSEGEELYHAVRLEFKVTNNEAEYETILASVAITRVLGGEEVEMKVDSQVVVGKITGEYLERGTKLIKYLHQVQE</sequence>
<keyword evidence="5" id="KW-0378">Hydrolase</keyword>
<dbReference type="GO" id="GO:0003676">
    <property type="term" value="F:nucleic acid binding"/>
    <property type="evidence" value="ECO:0007669"/>
    <property type="project" value="InterPro"/>
</dbReference>
<evidence type="ECO:0000256" key="5">
    <source>
        <dbReference type="ARBA" id="ARBA00022801"/>
    </source>
</evidence>
<dbReference type="Gene3D" id="3.30.70.270">
    <property type="match status" value="1"/>
</dbReference>
<dbReference type="GO" id="GO:0004519">
    <property type="term" value="F:endonuclease activity"/>
    <property type="evidence" value="ECO:0007669"/>
    <property type="project" value="UniProtKB-KW"/>
</dbReference>
<dbReference type="GO" id="GO:0003964">
    <property type="term" value="F:RNA-directed DNA polymerase activity"/>
    <property type="evidence" value="ECO:0007669"/>
    <property type="project" value="UniProtKB-KW"/>
</dbReference>
<organism evidence="9 10">
    <name type="scientific">Juglans regia</name>
    <name type="common">English walnut</name>
    <dbReference type="NCBI Taxonomy" id="51240"/>
    <lineage>
        <taxon>Eukaryota</taxon>
        <taxon>Viridiplantae</taxon>
        <taxon>Streptophyta</taxon>
        <taxon>Embryophyta</taxon>
        <taxon>Tracheophyta</taxon>
        <taxon>Spermatophyta</taxon>
        <taxon>Magnoliopsida</taxon>
        <taxon>eudicotyledons</taxon>
        <taxon>Gunneridae</taxon>
        <taxon>Pentapetalae</taxon>
        <taxon>rosids</taxon>
        <taxon>fabids</taxon>
        <taxon>Fagales</taxon>
        <taxon>Juglandaceae</taxon>
        <taxon>Juglans</taxon>
    </lineage>
</organism>
<dbReference type="Gramene" id="Jr03_23610_p1">
    <property type="protein sequence ID" value="cds.Jr03_23610_p1"/>
    <property type="gene ID" value="Jr03_23610"/>
</dbReference>
<keyword evidence="6" id="KW-0695">RNA-directed DNA polymerase</keyword>
<dbReference type="PANTHER" id="PTHR48475:SF1">
    <property type="entry name" value="RNASE H TYPE-1 DOMAIN-CONTAINING PROTEIN"/>
    <property type="match status" value="1"/>
</dbReference>
<reference evidence="9" key="2">
    <citation type="submission" date="2020-03" db="EMBL/GenBank/DDBJ databases">
        <title>Walnut 2.0.</title>
        <authorList>
            <person name="Marrano A."/>
            <person name="Britton M."/>
            <person name="Zimin A.V."/>
            <person name="Zaini P.A."/>
            <person name="Workman R."/>
            <person name="Puiu D."/>
            <person name="Bianco L."/>
            <person name="Allen B.J."/>
            <person name="Troggio M."/>
            <person name="Leslie C.A."/>
            <person name="Timp W."/>
            <person name="Dendekar A."/>
            <person name="Salzberg S.L."/>
            <person name="Neale D.B."/>
        </authorList>
    </citation>
    <scope>NUCLEOTIDE SEQUENCE</scope>
    <source>
        <tissue evidence="9">Leaves</tissue>
    </source>
</reference>
<evidence type="ECO:0000256" key="1">
    <source>
        <dbReference type="ARBA" id="ARBA00022679"/>
    </source>
</evidence>
<evidence type="ECO:0000256" key="4">
    <source>
        <dbReference type="ARBA" id="ARBA00022759"/>
    </source>
</evidence>
<dbReference type="PANTHER" id="PTHR48475">
    <property type="entry name" value="RIBONUCLEASE H"/>
    <property type="match status" value="1"/>
</dbReference>
<name>A0A834D4R2_JUGRE</name>
<accession>A0A834D4R2</accession>
<dbReference type="GO" id="GO:0016787">
    <property type="term" value="F:hydrolase activity"/>
    <property type="evidence" value="ECO:0007669"/>
    <property type="project" value="UniProtKB-KW"/>
</dbReference>
<evidence type="ECO:0000313" key="9">
    <source>
        <dbReference type="EMBL" id="KAF5476058.1"/>
    </source>
</evidence>
<evidence type="ECO:0000313" key="10">
    <source>
        <dbReference type="Proteomes" id="UP000619265"/>
    </source>
</evidence>
<evidence type="ECO:0000256" key="6">
    <source>
        <dbReference type="ARBA" id="ARBA00022918"/>
    </source>
</evidence>
<dbReference type="Gene3D" id="3.30.420.10">
    <property type="entry name" value="Ribonuclease H-like superfamily/Ribonuclease H"/>
    <property type="match status" value="1"/>
</dbReference>
<dbReference type="CDD" id="cd01647">
    <property type="entry name" value="RT_LTR"/>
    <property type="match status" value="1"/>
</dbReference>
<dbReference type="SUPFAM" id="SSF56672">
    <property type="entry name" value="DNA/RNA polymerases"/>
    <property type="match status" value="1"/>
</dbReference>
<dbReference type="Proteomes" id="UP000619265">
    <property type="component" value="Unassembled WGS sequence"/>
</dbReference>
<proteinExistence type="predicted"/>
<dbReference type="Gene3D" id="3.10.10.10">
    <property type="entry name" value="HIV Type 1 Reverse Transcriptase, subunit A, domain 1"/>
    <property type="match status" value="1"/>
</dbReference>
<dbReference type="InterPro" id="IPR036397">
    <property type="entry name" value="RNaseH_sf"/>
</dbReference>